<feature type="signal peptide" evidence="5">
    <location>
        <begin position="1"/>
        <end position="18"/>
    </location>
</feature>
<feature type="chain" id="PRO_5012239400" evidence="5">
    <location>
        <begin position="19"/>
        <end position="401"/>
    </location>
</feature>
<feature type="active site" evidence="3">
    <location>
        <position position="375"/>
    </location>
</feature>
<dbReference type="InterPro" id="IPR017157">
    <property type="entry name" value="Arylacetamide_deacetylase"/>
</dbReference>
<dbReference type="Pfam" id="PF07859">
    <property type="entry name" value="Abhydrolase_3"/>
    <property type="match status" value="2"/>
</dbReference>
<dbReference type="Proteomes" id="UP000242188">
    <property type="component" value="Unassembled WGS sequence"/>
</dbReference>
<dbReference type="Gene3D" id="3.40.50.1820">
    <property type="entry name" value="alpha/beta hydrolase"/>
    <property type="match status" value="1"/>
</dbReference>
<gene>
    <name evidence="7" type="ORF">KP79_PYT19485</name>
</gene>
<evidence type="ECO:0000313" key="7">
    <source>
        <dbReference type="EMBL" id="OWF35358.1"/>
    </source>
</evidence>
<feature type="domain" description="Alpha/beta hydrolase fold-3" evidence="6">
    <location>
        <begin position="305"/>
        <end position="378"/>
    </location>
</feature>
<dbReference type="InterPro" id="IPR050300">
    <property type="entry name" value="GDXG_lipolytic_enzyme"/>
</dbReference>
<feature type="active site" evidence="3">
    <location>
        <position position="345"/>
    </location>
</feature>
<dbReference type="AlphaFoldDB" id="A0A210PFU6"/>
<dbReference type="PANTHER" id="PTHR48081:SF8">
    <property type="entry name" value="ALPHA_BETA HYDROLASE FOLD-3 DOMAIN-CONTAINING PROTEIN-RELATED"/>
    <property type="match status" value="1"/>
</dbReference>
<keyword evidence="5" id="KW-0732">Signal</keyword>
<evidence type="ECO:0000256" key="2">
    <source>
        <dbReference type="ARBA" id="ARBA00022801"/>
    </source>
</evidence>
<dbReference type="PROSITE" id="PS01174">
    <property type="entry name" value="LIPASE_GDXG_SER"/>
    <property type="match status" value="1"/>
</dbReference>
<feature type="active site" evidence="3 4">
    <location>
        <position position="191"/>
    </location>
</feature>
<evidence type="ECO:0000256" key="5">
    <source>
        <dbReference type="SAM" id="SignalP"/>
    </source>
</evidence>
<dbReference type="OrthoDB" id="408631at2759"/>
<dbReference type="EMBL" id="NEDP02076731">
    <property type="protein sequence ID" value="OWF35358.1"/>
    <property type="molecule type" value="Genomic_DNA"/>
</dbReference>
<comment type="caution">
    <text evidence="7">The sequence shown here is derived from an EMBL/GenBank/DDBJ whole genome shotgun (WGS) entry which is preliminary data.</text>
</comment>
<dbReference type="PANTHER" id="PTHR48081">
    <property type="entry name" value="AB HYDROLASE SUPERFAMILY PROTEIN C4A8.06C"/>
    <property type="match status" value="1"/>
</dbReference>
<evidence type="ECO:0000259" key="6">
    <source>
        <dbReference type="Pfam" id="PF07859"/>
    </source>
</evidence>
<proteinExistence type="inferred from homology"/>
<keyword evidence="2" id="KW-0378">Hydrolase</keyword>
<feature type="domain" description="Alpha/beta hydrolase fold-3" evidence="6">
    <location>
        <begin position="113"/>
        <end position="263"/>
    </location>
</feature>
<dbReference type="SUPFAM" id="SSF53474">
    <property type="entry name" value="alpha/beta-Hydrolases"/>
    <property type="match status" value="1"/>
</dbReference>
<accession>A0A210PFU6</accession>
<comment type="similarity">
    <text evidence="1">Belongs to the 'GDXG' lipolytic enzyme family.</text>
</comment>
<dbReference type="PIRSF" id="PIRSF037251">
    <property type="entry name" value="Arylacetamide_deacetylase"/>
    <property type="match status" value="1"/>
</dbReference>
<evidence type="ECO:0000313" key="8">
    <source>
        <dbReference type="Proteomes" id="UP000242188"/>
    </source>
</evidence>
<dbReference type="GO" id="GO:0052689">
    <property type="term" value="F:carboxylic ester hydrolase activity"/>
    <property type="evidence" value="ECO:0007669"/>
    <property type="project" value="InterPro"/>
</dbReference>
<evidence type="ECO:0000256" key="3">
    <source>
        <dbReference type="PIRSR" id="PIRSR037251-1"/>
    </source>
</evidence>
<dbReference type="STRING" id="6573.A0A210PFU6"/>
<reference evidence="7 8" key="1">
    <citation type="journal article" date="2017" name="Nat. Ecol. Evol.">
        <title>Scallop genome provides insights into evolution of bilaterian karyotype and development.</title>
        <authorList>
            <person name="Wang S."/>
            <person name="Zhang J."/>
            <person name="Jiao W."/>
            <person name="Li J."/>
            <person name="Xun X."/>
            <person name="Sun Y."/>
            <person name="Guo X."/>
            <person name="Huan P."/>
            <person name="Dong B."/>
            <person name="Zhang L."/>
            <person name="Hu X."/>
            <person name="Sun X."/>
            <person name="Wang J."/>
            <person name="Zhao C."/>
            <person name="Wang Y."/>
            <person name="Wang D."/>
            <person name="Huang X."/>
            <person name="Wang R."/>
            <person name="Lv J."/>
            <person name="Li Y."/>
            <person name="Zhang Z."/>
            <person name="Liu B."/>
            <person name="Lu W."/>
            <person name="Hui Y."/>
            <person name="Liang J."/>
            <person name="Zhou Z."/>
            <person name="Hou R."/>
            <person name="Li X."/>
            <person name="Liu Y."/>
            <person name="Li H."/>
            <person name="Ning X."/>
            <person name="Lin Y."/>
            <person name="Zhao L."/>
            <person name="Xing Q."/>
            <person name="Dou J."/>
            <person name="Li Y."/>
            <person name="Mao J."/>
            <person name="Guo H."/>
            <person name="Dou H."/>
            <person name="Li T."/>
            <person name="Mu C."/>
            <person name="Jiang W."/>
            <person name="Fu Q."/>
            <person name="Fu X."/>
            <person name="Miao Y."/>
            <person name="Liu J."/>
            <person name="Yu Q."/>
            <person name="Li R."/>
            <person name="Liao H."/>
            <person name="Li X."/>
            <person name="Kong Y."/>
            <person name="Jiang Z."/>
            <person name="Chourrout D."/>
            <person name="Li R."/>
            <person name="Bao Z."/>
        </authorList>
    </citation>
    <scope>NUCLEOTIDE SEQUENCE [LARGE SCALE GENOMIC DNA]</scope>
    <source>
        <strain evidence="7 8">PY_sf001</strain>
    </source>
</reference>
<keyword evidence="8" id="KW-1185">Reference proteome</keyword>
<sequence length="401" mass="46165">MGWGRVLLVLSLLVVAVAYFLYTPFPDEAVETREQMTLSILTSALLTMCDFQEYIGYTTMHECARNPFNLIPAQTDKDLSDSEVKITEELFDGVKVRLFVPRDLTDKQDLPALVFYHGGGWIIGSVEQYSLFTKRLSTSLPVIVASVEYRLAPEHLFPIPFEDCVTATKYFMKNAKKFGVDASRIALSGDSAGGNLAMAVGIKLTQERQPPRLLGLFYPALQIVDFKTPSYNTYNSAPYLLRSARMIKFYLRYIFGNDNDLEKFLKNEHITEKMRREVNSKVNVEFLPEKYQKFKTRPEDPKSVDQSLAEKVEKLATNVYMCPLMLDDQMLSQLPKTYLMTCEYDPLRDDGLMLAKRWKDMGFPVKHVHWEGIQHGFFPTPKLNRSREAMKDFIDYLRVEL</sequence>
<evidence type="ECO:0000256" key="4">
    <source>
        <dbReference type="PROSITE-ProRule" id="PRU10038"/>
    </source>
</evidence>
<dbReference type="GO" id="GO:0016020">
    <property type="term" value="C:membrane"/>
    <property type="evidence" value="ECO:0007669"/>
    <property type="project" value="InterPro"/>
</dbReference>
<dbReference type="InterPro" id="IPR033140">
    <property type="entry name" value="Lipase_GDXG_put_SER_AS"/>
</dbReference>
<name>A0A210PFU6_MIZYE</name>
<protein>
    <submittedName>
        <fullName evidence="7">Arylacetamide deacetylase</fullName>
    </submittedName>
</protein>
<dbReference type="InterPro" id="IPR013094">
    <property type="entry name" value="AB_hydrolase_3"/>
</dbReference>
<dbReference type="InterPro" id="IPR029058">
    <property type="entry name" value="AB_hydrolase_fold"/>
</dbReference>
<organism evidence="7 8">
    <name type="scientific">Mizuhopecten yessoensis</name>
    <name type="common">Japanese scallop</name>
    <name type="synonym">Patinopecten yessoensis</name>
    <dbReference type="NCBI Taxonomy" id="6573"/>
    <lineage>
        <taxon>Eukaryota</taxon>
        <taxon>Metazoa</taxon>
        <taxon>Spiralia</taxon>
        <taxon>Lophotrochozoa</taxon>
        <taxon>Mollusca</taxon>
        <taxon>Bivalvia</taxon>
        <taxon>Autobranchia</taxon>
        <taxon>Pteriomorphia</taxon>
        <taxon>Pectinida</taxon>
        <taxon>Pectinoidea</taxon>
        <taxon>Pectinidae</taxon>
        <taxon>Mizuhopecten</taxon>
    </lineage>
</organism>
<evidence type="ECO:0000256" key="1">
    <source>
        <dbReference type="ARBA" id="ARBA00010515"/>
    </source>
</evidence>